<reference evidence="1" key="1">
    <citation type="submission" date="2022-01" db="EMBL/GenBank/DDBJ databases">
        <title>Genome Sequence Resource for Two Populations of Ditylenchus destructor, the Migratory Endoparasitic Phytonematode.</title>
        <authorList>
            <person name="Zhang H."/>
            <person name="Lin R."/>
            <person name="Xie B."/>
        </authorList>
    </citation>
    <scope>NUCLEOTIDE SEQUENCE</scope>
    <source>
        <strain evidence="1">BazhouSP</strain>
    </source>
</reference>
<evidence type="ECO:0000313" key="2">
    <source>
        <dbReference type="Proteomes" id="UP001201812"/>
    </source>
</evidence>
<accession>A0AAD4MTJ2</accession>
<keyword evidence="2" id="KW-1185">Reference proteome</keyword>
<evidence type="ECO:0000313" key="1">
    <source>
        <dbReference type="EMBL" id="KAI1705668.1"/>
    </source>
</evidence>
<sequence>MALPVKQDFLTSPLGFGRVIRQSLPLGERRRLVPVSSQNRASTGRYGFRKSEKSWIWPGHRSSVAARIWAWDMSIASSRREKTIAWMDFDAIWCYTIDASRNTEKFIFYIELFKQSLADFTFGTRELPSESLSLAKDTIE</sequence>
<protein>
    <submittedName>
        <fullName evidence="1">Uncharacterized protein</fullName>
    </submittedName>
</protein>
<proteinExistence type="predicted"/>
<organism evidence="1 2">
    <name type="scientific">Ditylenchus destructor</name>
    <dbReference type="NCBI Taxonomy" id="166010"/>
    <lineage>
        <taxon>Eukaryota</taxon>
        <taxon>Metazoa</taxon>
        <taxon>Ecdysozoa</taxon>
        <taxon>Nematoda</taxon>
        <taxon>Chromadorea</taxon>
        <taxon>Rhabditida</taxon>
        <taxon>Tylenchina</taxon>
        <taxon>Tylenchomorpha</taxon>
        <taxon>Sphaerularioidea</taxon>
        <taxon>Anguinidae</taxon>
        <taxon>Anguininae</taxon>
        <taxon>Ditylenchus</taxon>
    </lineage>
</organism>
<gene>
    <name evidence="1" type="ORF">DdX_13462</name>
</gene>
<dbReference type="AlphaFoldDB" id="A0AAD4MTJ2"/>
<name>A0AAD4MTJ2_9BILA</name>
<dbReference type="EMBL" id="JAKKPZ010000054">
    <property type="protein sequence ID" value="KAI1705668.1"/>
    <property type="molecule type" value="Genomic_DNA"/>
</dbReference>
<dbReference type="Proteomes" id="UP001201812">
    <property type="component" value="Unassembled WGS sequence"/>
</dbReference>
<comment type="caution">
    <text evidence="1">The sequence shown here is derived from an EMBL/GenBank/DDBJ whole genome shotgun (WGS) entry which is preliminary data.</text>
</comment>